<keyword evidence="1" id="KW-0175">Coiled coil</keyword>
<proteinExistence type="predicted"/>
<dbReference type="RefSeq" id="WP_171680853.1">
    <property type="nucleotide sequence ID" value="NZ_JABGBN010000007.1"/>
</dbReference>
<evidence type="ECO:0000313" key="3">
    <source>
        <dbReference type="Proteomes" id="UP000537862"/>
    </source>
</evidence>
<dbReference type="AlphaFoldDB" id="A0A849P4Z1"/>
<dbReference type="EMBL" id="JABGBN010000007">
    <property type="protein sequence ID" value="NOL52156.1"/>
    <property type="molecule type" value="Genomic_DNA"/>
</dbReference>
<protein>
    <submittedName>
        <fullName evidence="2">Uncharacterized protein</fullName>
    </submittedName>
</protein>
<gene>
    <name evidence="2" type="ORF">HKX39_08280</name>
</gene>
<evidence type="ECO:0000313" key="2">
    <source>
        <dbReference type="EMBL" id="NOL52156.1"/>
    </source>
</evidence>
<feature type="coiled-coil region" evidence="1">
    <location>
        <begin position="1"/>
        <end position="28"/>
    </location>
</feature>
<dbReference type="Proteomes" id="UP000537862">
    <property type="component" value="Unassembled WGS sequence"/>
</dbReference>
<keyword evidence="3" id="KW-1185">Reference proteome</keyword>
<sequence length="58" mass="7007">MKQLDYALETQRQEYLRKEQERKAYETVYDTALKSRDNREKFNLGVQDLLKEDPNPLS</sequence>
<organism evidence="2 3">
    <name type="scientific">Pelistega suis</name>
    <dbReference type="NCBI Taxonomy" id="1631957"/>
    <lineage>
        <taxon>Bacteria</taxon>
        <taxon>Pseudomonadati</taxon>
        <taxon>Pseudomonadota</taxon>
        <taxon>Betaproteobacteria</taxon>
        <taxon>Burkholderiales</taxon>
        <taxon>Alcaligenaceae</taxon>
        <taxon>Pelistega</taxon>
    </lineage>
</organism>
<comment type="caution">
    <text evidence="2">The sequence shown here is derived from an EMBL/GenBank/DDBJ whole genome shotgun (WGS) entry which is preliminary data.</text>
</comment>
<evidence type="ECO:0000256" key="1">
    <source>
        <dbReference type="SAM" id="Coils"/>
    </source>
</evidence>
<reference evidence="2 3" key="1">
    <citation type="submission" date="2020-05" db="EMBL/GenBank/DDBJ databases">
        <authorList>
            <person name="Niu N."/>
        </authorList>
    </citation>
    <scope>NUCLEOTIDE SEQUENCE [LARGE SCALE GENOMIC DNA]</scope>
    <source>
        <strain evidence="2 3">3340-03</strain>
    </source>
</reference>
<name>A0A849P4Z1_9BURK</name>
<accession>A0A849P4Z1</accession>